<reference evidence="2 3" key="1">
    <citation type="submission" date="2024-01" db="EMBL/GenBank/DDBJ databases">
        <title>The genome of the rayed Mediterranean limpet Patella caerulea (Linnaeus, 1758).</title>
        <authorList>
            <person name="Anh-Thu Weber A."/>
            <person name="Halstead-Nussloch G."/>
        </authorList>
    </citation>
    <scope>NUCLEOTIDE SEQUENCE [LARGE SCALE GENOMIC DNA]</scope>
    <source>
        <strain evidence="2">AATW-2023a</strain>
        <tissue evidence="2">Whole specimen</tissue>
    </source>
</reference>
<dbReference type="Proteomes" id="UP001347796">
    <property type="component" value="Unassembled WGS sequence"/>
</dbReference>
<evidence type="ECO:0000256" key="1">
    <source>
        <dbReference type="SAM" id="MobiDB-lite"/>
    </source>
</evidence>
<feature type="region of interest" description="Disordered" evidence="1">
    <location>
        <begin position="196"/>
        <end position="226"/>
    </location>
</feature>
<evidence type="ECO:0000313" key="2">
    <source>
        <dbReference type="EMBL" id="KAK6183431.1"/>
    </source>
</evidence>
<feature type="compositionally biased region" description="Low complexity" evidence="1">
    <location>
        <begin position="201"/>
        <end position="213"/>
    </location>
</feature>
<dbReference type="EMBL" id="JAZGQO010000007">
    <property type="protein sequence ID" value="KAK6183431.1"/>
    <property type="molecule type" value="Genomic_DNA"/>
</dbReference>
<evidence type="ECO:0000313" key="3">
    <source>
        <dbReference type="Proteomes" id="UP001347796"/>
    </source>
</evidence>
<sequence>MELQHSHSPNHIHMEDVPLKMADGTVTSDNYISEPEEEIDLFCSETIGDLDEVWEEGVAEGRTDVFKINPYQIRPMARRKLANVPPNSPMNPNTYRVGESPEENPYISYLLKEFNTDSEENRNSNMEDVELSDSELDTCNSQEIVDSEMLNRPMEMTEPLSRLSPLQERLTMVDSFNETSISDVIIFRDDSLTPYLERSPRSSNSPSLNGSQSDIDSPRSLSPFSDHVVPSFGEEARIRIMRSCDTSDDHIVPEFLSFIEE</sequence>
<name>A0AAN8Q0S3_PATCE</name>
<gene>
    <name evidence="2" type="ORF">SNE40_010915</name>
</gene>
<organism evidence="2 3">
    <name type="scientific">Patella caerulea</name>
    <name type="common">Rayed Mediterranean limpet</name>
    <dbReference type="NCBI Taxonomy" id="87958"/>
    <lineage>
        <taxon>Eukaryota</taxon>
        <taxon>Metazoa</taxon>
        <taxon>Spiralia</taxon>
        <taxon>Lophotrochozoa</taxon>
        <taxon>Mollusca</taxon>
        <taxon>Gastropoda</taxon>
        <taxon>Patellogastropoda</taxon>
        <taxon>Patelloidea</taxon>
        <taxon>Patellidae</taxon>
        <taxon>Patella</taxon>
    </lineage>
</organism>
<comment type="caution">
    <text evidence="2">The sequence shown here is derived from an EMBL/GenBank/DDBJ whole genome shotgun (WGS) entry which is preliminary data.</text>
</comment>
<dbReference type="AlphaFoldDB" id="A0AAN8Q0S3"/>
<accession>A0AAN8Q0S3</accession>
<proteinExistence type="predicted"/>
<protein>
    <submittedName>
        <fullName evidence="2">Uncharacterized protein</fullName>
    </submittedName>
</protein>
<keyword evidence="3" id="KW-1185">Reference proteome</keyword>